<dbReference type="AlphaFoldDB" id="A0A514Z6A9"/>
<dbReference type="EMBL" id="CP041356">
    <property type="protein sequence ID" value="QDK70141.1"/>
    <property type="molecule type" value="Genomic_DNA"/>
</dbReference>
<keyword evidence="2" id="KW-1185">Reference proteome</keyword>
<organism evidence="1 2">
    <name type="scientific">Lactococcus protaetiae</name>
    <dbReference type="NCBI Taxonomy" id="2592653"/>
    <lineage>
        <taxon>Bacteria</taxon>
        <taxon>Bacillati</taxon>
        <taxon>Bacillota</taxon>
        <taxon>Bacilli</taxon>
        <taxon>Lactobacillales</taxon>
        <taxon>Streptococcaceae</taxon>
        <taxon>Lactococcus</taxon>
    </lineage>
</organism>
<sequence>MNVIQVSARVDKTLRDEAQKVFDKQGLDVATVIKMLITKTAYEQQIPLTLFTQSSTGYPSGWFSPERVEAREKISKLTKKSEAKTLDFSKSEDVNEFFNEEFPEYEELM</sequence>
<dbReference type="Gene3D" id="1.10.1220.10">
    <property type="entry name" value="Met repressor-like"/>
    <property type="match status" value="1"/>
</dbReference>
<evidence type="ECO:0000313" key="1">
    <source>
        <dbReference type="EMBL" id="QDK70141.1"/>
    </source>
</evidence>
<name>A0A514Z6A9_9LACT</name>
<dbReference type="OrthoDB" id="9804867at2"/>
<dbReference type="KEGG" id="lack:FLP15_01805"/>
<dbReference type="Proteomes" id="UP000315128">
    <property type="component" value="Chromosome"/>
</dbReference>
<dbReference type="InterPro" id="IPR007337">
    <property type="entry name" value="RelB/DinJ"/>
</dbReference>
<reference evidence="1 2" key="1">
    <citation type="submission" date="2019-07" db="EMBL/GenBank/DDBJ databases">
        <title>Genome sequencing of KACC 19320.</title>
        <authorList>
            <person name="Heo J."/>
            <person name="Kim S.-J."/>
            <person name="Kim J.-S."/>
            <person name="Hong S.-B."/>
            <person name="Kwon S.-W."/>
        </authorList>
    </citation>
    <scope>NUCLEOTIDE SEQUENCE [LARGE SCALE GENOMIC DNA]</scope>
    <source>
        <strain evidence="1 2">KACC 19320</strain>
    </source>
</reference>
<protein>
    <submittedName>
        <fullName evidence="1">Type II toxin-antitoxin system antitoxin, RelB/DinJ family</fullName>
    </submittedName>
</protein>
<dbReference type="GO" id="GO:0006355">
    <property type="term" value="P:regulation of DNA-templated transcription"/>
    <property type="evidence" value="ECO:0007669"/>
    <property type="project" value="InterPro"/>
</dbReference>
<accession>A0A514Z6A9</accession>
<dbReference type="Pfam" id="PF04221">
    <property type="entry name" value="RelB"/>
    <property type="match status" value="1"/>
</dbReference>
<proteinExistence type="predicted"/>
<gene>
    <name evidence="1" type="ORF">FLP15_01805</name>
</gene>
<dbReference type="InterPro" id="IPR013321">
    <property type="entry name" value="Arc_rbn_hlx_hlx"/>
</dbReference>
<dbReference type="RefSeq" id="WP_142765774.1">
    <property type="nucleotide sequence ID" value="NZ_CP041356.1"/>
</dbReference>
<evidence type="ECO:0000313" key="2">
    <source>
        <dbReference type="Proteomes" id="UP000315128"/>
    </source>
</evidence>